<keyword evidence="1" id="KW-0104">Cadmium</keyword>
<dbReference type="AlphaFoldDB" id="A0AAJ2R3P5"/>
<evidence type="ECO:0000259" key="10">
    <source>
        <dbReference type="PROSITE" id="PS51755"/>
    </source>
</evidence>
<protein>
    <submittedName>
        <fullName evidence="11">Heavy metal response regulator transcription factor</fullName>
    </submittedName>
</protein>
<sequence>MRILIIEDDGKLVDQLARGLVDEGFSVDSASDGITGLNEAATTEYDLIILDGMLPGIDGLAVLTALRQSKQTSVLMLTARSSVEDRVNGLKCGADDYMVKPFAFSELVARVRALLRRSPVFNKPSAEPTILRIHDLEIDLARQRAFRAGKRLDLTAKEYSLLILLTRRQGEIISRSELASQVWSMNFDSETNVVEVAIRRLRLKIDEPFDKILLHTVRGMGYIMESR</sequence>
<accession>A0AAJ2R3P5</accession>
<feature type="domain" description="Response regulatory" evidence="9">
    <location>
        <begin position="2"/>
        <end position="115"/>
    </location>
</feature>
<feature type="domain" description="OmpR/PhoB-type" evidence="10">
    <location>
        <begin position="128"/>
        <end position="226"/>
    </location>
</feature>
<keyword evidence="4" id="KW-0805">Transcription regulation</keyword>
<dbReference type="SUPFAM" id="SSF52172">
    <property type="entry name" value="CheY-like"/>
    <property type="match status" value="1"/>
</dbReference>
<dbReference type="Pfam" id="PF00486">
    <property type="entry name" value="Trans_reg_C"/>
    <property type="match status" value="1"/>
</dbReference>
<dbReference type="InterPro" id="IPR039420">
    <property type="entry name" value="WalR-like"/>
</dbReference>
<dbReference type="GO" id="GO:0000156">
    <property type="term" value="F:phosphorelay response regulator activity"/>
    <property type="evidence" value="ECO:0007669"/>
    <property type="project" value="TreeGrafter"/>
</dbReference>
<evidence type="ECO:0000256" key="8">
    <source>
        <dbReference type="PROSITE-ProRule" id="PRU01091"/>
    </source>
</evidence>
<proteinExistence type="predicted"/>
<evidence type="ECO:0000256" key="6">
    <source>
        <dbReference type="ARBA" id="ARBA00023163"/>
    </source>
</evidence>
<keyword evidence="2 7" id="KW-0597">Phosphoprotein</keyword>
<evidence type="ECO:0000313" key="11">
    <source>
        <dbReference type="EMBL" id="MDX4954738.1"/>
    </source>
</evidence>
<dbReference type="FunFam" id="1.10.10.10:FF:000005">
    <property type="entry name" value="Two-component system response regulator"/>
    <property type="match status" value="1"/>
</dbReference>
<dbReference type="InterPro" id="IPR001867">
    <property type="entry name" value="OmpR/PhoB-type_DNA-bd"/>
</dbReference>
<dbReference type="GO" id="GO:0006355">
    <property type="term" value="P:regulation of DNA-templated transcription"/>
    <property type="evidence" value="ECO:0007669"/>
    <property type="project" value="InterPro"/>
</dbReference>
<dbReference type="PANTHER" id="PTHR48111">
    <property type="entry name" value="REGULATOR OF RPOS"/>
    <property type="match status" value="1"/>
</dbReference>
<dbReference type="CDD" id="cd00383">
    <property type="entry name" value="trans_reg_C"/>
    <property type="match status" value="1"/>
</dbReference>
<dbReference type="GO" id="GO:0032993">
    <property type="term" value="C:protein-DNA complex"/>
    <property type="evidence" value="ECO:0007669"/>
    <property type="project" value="TreeGrafter"/>
</dbReference>
<dbReference type="RefSeq" id="WP_319074041.1">
    <property type="nucleotide sequence ID" value="NZ_JAWWMZ010000004.1"/>
</dbReference>
<evidence type="ECO:0000313" key="12">
    <source>
        <dbReference type="Proteomes" id="UP001287445"/>
    </source>
</evidence>
<name>A0AAJ2R3P5_DELAC</name>
<evidence type="ECO:0000259" key="9">
    <source>
        <dbReference type="PROSITE" id="PS50110"/>
    </source>
</evidence>
<dbReference type="Proteomes" id="UP001287445">
    <property type="component" value="Unassembled WGS sequence"/>
</dbReference>
<dbReference type="SMART" id="SM00448">
    <property type="entry name" value="REC"/>
    <property type="match status" value="1"/>
</dbReference>
<organism evidence="11 12">
    <name type="scientific">Delftia acidovorans</name>
    <name type="common">Pseudomonas acidovorans</name>
    <name type="synonym">Comamonas acidovorans</name>
    <dbReference type="NCBI Taxonomy" id="80866"/>
    <lineage>
        <taxon>Bacteria</taxon>
        <taxon>Pseudomonadati</taxon>
        <taxon>Pseudomonadota</taxon>
        <taxon>Betaproteobacteria</taxon>
        <taxon>Burkholderiales</taxon>
        <taxon>Comamonadaceae</taxon>
        <taxon>Delftia</taxon>
    </lineage>
</organism>
<keyword evidence="3" id="KW-0902">Two-component regulatory system</keyword>
<dbReference type="GO" id="GO:0000976">
    <property type="term" value="F:transcription cis-regulatory region binding"/>
    <property type="evidence" value="ECO:0007669"/>
    <property type="project" value="TreeGrafter"/>
</dbReference>
<evidence type="ECO:0000256" key="4">
    <source>
        <dbReference type="ARBA" id="ARBA00023015"/>
    </source>
</evidence>
<evidence type="ECO:0000256" key="2">
    <source>
        <dbReference type="ARBA" id="ARBA00022553"/>
    </source>
</evidence>
<evidence type="ECO:0000256" key="3">
    <source>
        <dbReference type="ARBA" id="ARBA00023012"/>
    </source>
</evidence>
<dbReference type="EMBL" id="JAWWMZ010000004">
    <property type="protein sequence ID" value="MDX4954738.1"/>
    <property type="molecule type" value="Genomic_DNA"/>
</dbReference>
<keyword evidence="6" id="KW-0804">Transcription</keyword>
<dbReference type="SUPFAM" id="SSF46894">
    <property type="entry name" value="C-terminal effector domain of the bipartite response regulators"/>
    <property type="match status" value="1"/>
</dbReference>
<gene>
    <name evidence="11" type="ORF">SGN30_15085</name>
</gene>
<dbReference type="PANTHER" id="PTHR48111:SF76">
    <property type="entry name" value="TWO-COMPONENT RESPONSE REGULATOR"/>
    <property type="match status" value="1"/>
</dbReference>
<dbReference type="PROSITE" id="PS50110">
    <property type="entry name" value="RESPONSE_REGULATORY"/>
    <property type="match status" value="1"/>
</dbReference>
<dbReference type="FunFam" id="3.40.50.2300:FF:000001">
    <property type="entry name" value="DNA-binding response regulator PhoB"/>
    <property type="match status" value="1"/>
</dbReference>
<dbReference type="InterPro" id="IPR001789">
    <property type="entry name" value="Sig_transdc_resp-reg_receiver"/>
</dbReference>
<keyword evidence="5 8" id="KW-0238">DNA-binding</keyword>
<dbReference type="Pfam" id="PF00072">
    <property type="entry name" value="Response_reg"/>
    <property type="match status" value="1"/>
</dbReference>
<dbReference type="Gene3D" id="6.10.250.690">
    <property type="match status" value="1"/>
</dbReference>
<reference evidence="11" key="1">
    <citation type="submission" date="2023-11" db="EMBL/GenBank/DDBJ databases">
        <title>Identification and selenium tolerance of Delftia acidovorans R3-25.</title>
        <authorList>
            <person name="Zhang S."/>
            <person name="Liu Y."/>
            <person name="Guo Y."/>
        </authorList>
    </citation>
    <scope>NUCLEOTIDE SEQUENCE</scope>
    <source>
        <strain evidence="11">R3-25</strain>
    </source>
</reference>
<feature type="DNA-binding region" description="OmpR/PhoB-type" evidence="8">
    <location>
        <begin position="128"/>
        <end position="226"/>
    </location>
</feature>
<dbReference type="NCBIfam" id="TIGR01387">
    <property type="entry name" value="cztR_silR_copR"/>
    <property type="match status" value="1"/>
</dbReference>
<evidence type="ECO:0000256" key="5">
    <source>
        <dbReference type="ARBA" id="ARBA00023125"/>
    </source>
</evidence>
<dbReference type="SMART" id="SM00862">
    <property type="entry name" value="Trans_reg_C"/>
    <property type="match status" value="1"/>
</dbReference>
<dbReference type="GO" id="GO:0005829">
    <property type="term" value="C:cytosol"/>
    <property type="evidence" value="ECO:0007669"/>
    <property type="project" value="TreeGrafter"/>
</dbReference>
<evidence type="ECO:0000256" key="7">
    <source>
        <dbReference type="PROSITE-ProRule" id="PRU00169"/>
    </source>
</evidence>
<evidence type="ECO:0000256" key="1">
    <source>
        <dbReference type="ARBA" id="ARBA00022539"/>
    </source>
</evidence>
<feature type="modified residue" description="4-aspartylphosphate" evidence="7">
    <location>
        <position position="51"/>
    </location>
</feature>
<dbReference type="InterPro" id="IPR006291">
    <property type="entry name" value="CusR-like"/>
</dbReference>
<dbReference type="InterPro" id="IPR036388">
    <property type="entry name" value="WH-like_DNA-bd_sf"/>
</dbReference>
<comment type="caution">
    <text evidence="11">The sequence shown here is derived from an EMBL/GenBank/DDBJ whole genome shotgun (WGS) entry which is preliminary data.</text>
</comment>
<dbReference type="Gene3D" id="1.10.10.10">
    <property type="entry name" value="Winged helix-like DNA-binding domain superfamily/Winged helix DNA-binding domain"/>
    <property type="match status" value="1"/>
</dbReference>
<dbReference type="InterPro" id="IPR011006">
    <property type="entry name" value="CheY-like_superfamily"/>
</dbReference>
<dbReference type="Gene3D" id="3.40.50.2300">
    <property type="match status" value="1"/>
</dbReference>
<dbReference type="InterPro" id="IPR016032">
    <property type="entry name" value="Sig_transdc_resp-reg_C-effctor"/>
</dbReference>
<dbReference type="PROSITE" id="PS51755">
    <property type="entry name" value="OMPR_PHOB"/>
    <property type="match status" value="1"/>
</dbReference>